<feature type="transmembrane region" description="Helical" evidence="6">
    <location>
        <begin position="444"/>
        <end position="471"/>
    </location>
</feature>
<evidence type="ECO:0000313" key="8">
    <source>
        <dbReference type="Proteomes" id="UP001215280"/>
    </source>
</evidence>
<dbReference type="GO" id="GO:0016020">
    <property type="term" value="C:membrane"/>
    <property type="evidence" value="ECO:0007669"/>
    <property type="project" value="UniProtKB-SubCell"/>
</dbReference>
<dbReference type="InterPro" id="IPR036259">
    <property type="entry name" value="MFS_trans_sf"/>
</dbReference>
<dbReference type="Gene3D" id="1.20.1250.20">
    <property type="entry name" value="MFS general substrate transporter like domains"/>
    <property type="match status" value="1"/>
</dbReference>
<dbReference type="AlphaFoldDB" id="A0AAD7KCV1"/>
<evidence type="ECO:0000256" key="5">
    <source>
        <dbReference type="SAM" id="MobiDB-lite"/>
    </source>
</evidence>
<dbReference type="Pfam" id="PF07690">
    <property type="entry name" value="MFS_1"/>
    <property type="match status" value="1"/>
</dbReference>
<evidence type="ECO:0000256" key="1">
    <source>
        <dbReference type="ARBA" id="ARBA00004141"/>
    </source>
</evidence>
<feature type="transmembrane region" description="Helical" evidence="6">
    <location>
        <begin position="326"/>
        <end position="347"/>
    </location>
</feature>
<dbReference type="PANTHER" id="PTHR23507">
    <property type="entry name" value="ZGC:174356"/>
    <property type="match status" value="1"/>
</dbReference>
<accession>A0AAD7KCV1</accession>
<dbReference type="EMBL" id="JARJLG010000004">
    <property type="protein sequence ID" value="KAJ7781966.1"/>
    <property type="molecule type" value="Genomic_DNA"/>
</dbReference>
<feature type="transmembrane region" description="Helical" evidence="6">
    <location>
        <begin position="477"/>
        <end position="496"/>
    </location>
</feature>
<feature type="transmembrane region" description="Helical" evidence="6">
    <location>
        <begin position="216"/>
        <end position="236"/>
    </location>
</feature>
<protein>
    <submittedName>
        <fullName evidence="7">Major facilitator superfamily domain-containing protein</fullName>
    </submittedName>
</protein>
<feature type="transmembrane region" description="Helical" evidence="6">
    <location>
        <begin position="186"/>
        <end position="204"/>
    </location>
</feature>
<name>A0AAD7KCV1_9AGAR</name>
<feature type="transmembrane region" description="Helical" evidence="6">
    <location>
        <begin position="387"/>
        <end position="405"/>
    </location>
</feature>
<reference evidence="7" key="1">
    <citation type="submission" date="2023-03" db="EMBL/GenBank/DDBJ databases">
        <title>Massive genome expansion in bonnet fungi (Mycena s.s.) driven by repeated elements and novel gene families across ecological guilds.</title>
        <authorList>
            <consortium name="Lawrence Berkeley National Laboratory"/>
            <person name="Harder C.B."/>
            <person name="Miyauchi S."/>
            <person name="Viragh M."/>
            <person name="Kuo A."/>
            <person name="Thoen E."/>
            <person name="Andreopoulos B."/>
            <person name="Lu D."/>
            <person name="Skrede I."/>
            <person name="Drula E."/>
            <person name="Henrissat B."/>
            <person name="Morin E."/>
            <person name="Kohler A."/>
            <person name="Barry K."/>
            <person name="LaButti K."/>
            <person name="Morin E."/>
            <person name="Salamov A."/>
            <person name="Lipzen A."/>
            <person name="Mereny Z."/>
            <person name="Hegedus B."/>
            <person name="Baldrian P."/>
            <person name="Stursova M."/>
            <person name="Weitz H."/>
            <person name="Taylor A."/>
            <person name="Grigoriev I.V."/>
            <person name="Nagy L.G."/>
            <person name="Martin F."/>
            <person name="Kauserud H."/>
        </authorList>
    </citation>
    <scope>NUCLEOTIDE SEQUENCE</scope>
    <source>
        <strain evidence="7">CBHHK188m</strain>
    </source>
</reference>
<evidence type="ECO:0000256" key="3">
    <source>
        <dbReference type="ARBA" id="ARBA00022989"/>
    </source>
</evidence>
<feature type="transmembrane region" description="Helical" evidence="6">
    <location>
        <begin position="82"/>
        <end position="108"/>
    </location>
</feature>
<proteinExistence type="predicted"/>
<evidence type="ECO:0000256" key="4">
    <source>
        <dbReference type="ARBA" id="ARBA00023136"/>
    </source>
</evidence>
<dbReference type="Proteomes" id="UP001215280">
    <property type="component" value="Unassembled WGS sequence"/>
</dbReference>
<keyword evidence="4 6" id="KW-0472">Membrane</keyword>
<gene>
    <name evidence="7" type="ORF">DFH07DRAFT_1017909</name>
</gene>
<evidence type="ECO:0000256" key="2">
    <source>
        <dbReference type="ARBA" id="ARBA00022692"/>
    </source>
</evidence>
<evidence type="ECO:0000313" key="7">
    <source>
        <dbReference type="EMBL" id="KAJ7781966.1"/>
    </source>
</evidence>
<dbReference type="PANTHER" id="PTHR23507:SF1">
    <property type="entry name" value="FI18259P1-RELATED"/>
    <property type="match status" value="1"/>
</dbReference>
<sequence length="510" mass="55060">MPSNEREPLLQSELAGPPAQKESKPIHPYYIVVVSFLAKLCALISTTTLVEVLLQLVCRLYWGDAPSPSVPEDSLKCSHPSVRQYFAILNSLVGIVEGLVGLLMYSPMSRLSGKYGRRSVLIVLTVFLIFATLCLIGAYELPTLFTAPLLLLWLITISVAGLWQFDLMTVMYVVDTISPEQRTSHLSIVLGWGYAAGVPGFALGGALTACTGGNTAVYWAVIGMALILLAYIIFILPESFDKTKRTKLQEEWQLEGSDQDSSLRAFLRPLALLKPHRNPTTGAWNLRLLWCSIHAFTSGIASGYIWTAILVYLALHLGYKPNDNGYILSIAALATGVSLIVIMPLVVESGRGFCGGKTPSPHYNSDSTANSEMQGTTSANSKMDRHLAIFGWLIDIVAVGLLPLARTQIQVSIPLIILGASYFRISTFRSVAVASADPIRSGEILAAIQTVTSLGAVFSGLVLGSVLSASINTFPGLVFLVYSAIATVSVLALCLIRESDRYMAPNEPSA</sequence>
<comment type="caution">
    <text evidence="7">The sequence shown here is derived from an EMBL/GenBank/DDBJ whole genome shotgun (WGS) entry which is preliminary data.</text>
</comment>
<feature type="region of interest" description="Disordered" evidence="5">
    <location>
        <begin position="1"/>
        <end position="22"/>
    </location>
</feature>
<evidence type="ECO:0000256" key="6">
    <source>
        <dbReference type="SAM" id="Phobius"/>
    </source>
</evidence>
<dbReference type="GO" id="GO:0022857">
    <property type="term" value="F:transmembrane transporter activity"/>
    <property type="evidence" value="ECO:0007669"/>
    <property type="project" value="InterPro"/>
</dbReference>
<keyword evidence="3 6" id="KW-1133">Transmembrane helix</keyword>
<feature type="transmembrane region" description="Helical" evidence="6">
    <location>
        <begin position="29"/>
        <end position="62"/>
    </location>
</feature>
<dbReference type="SUPFAM" id="SSF103473">
    <property type="entry name" value="MFS general substrate transporter"/>
    <property type="match status" value="1"/>
</dbReference>
<keyword evidence="8" id="KW-1185">Reference proteome</keyword>
<organism evidence="7 8">
    <name type="scientific">Mycena maculata</name>
    <dbReference type="NCBI Taxonomy" id="230809"/>
    <lineage>
        <taxon>Eukaryota</taxon>
        <taxon>Fungi</taxon>
        <taxon>Dikarya</taxon>
        <taxon>Basidiomycota</taxon>
        <taxon>Agaricomycotina</taxon>
        <taxon>Agaricomycetes</taxon>
        <taxon>Agaricomycetidae</taxon>
        <taxon>Agaricales</taxon>
        <taxon>Marasmiineae</taxon>
        <taxon>Mycenaceae</taxon>
        <taxon>Mycena</taxon>
    </lineage>
</organism>
<feature type="transmembrane region" description="Helical" evidence="6">
    <location>
        <begin position="151"/>
        <end position="174"/>
    </location>
</feature>
<dbReference type="InterPro" id="IPR011701">
    <property type="entry name" value="MFS"/>
</dbReference>
<feature type="transmembrane region" description="Helical" evidence="6">
    <location>
        <begin position="288"/>
        <end position="314"/>
    </location>
</feature>
<feature type="transmembrane region" description="Helical" evidence="6">
    <location>
        <begin position="120"/>
        <end position="139"/>
    </location>
</feature>
<comment type="subcellular location">
    <subcellularLocation>
        <location evidence="1">Membrane</location>
        <topology evidence="1">Multi-pass membrane protein</topology>
    </subcellularLocation>
</comment>
<keyword evidence="2 6" id="KW-0812">Transmembrane</keyword>